<organism evidence="1 2">
    <name type="scientific">Gallaecimonas xiamenensis 3-C-1</name>
    <dbReference type="NCBI Taxonomy" id="745411"/>
    <lineage>
        <taxon>Bacteria</taxon>
        <taxon>Pseudomonadati</taxon>
        <taxon>Pseudomonadota</taxon>
        <taxon>Gammaproteobacteria</taxon>
        <taxon>Enterobacterales</taxon>
        <taxon>Gallaecimonadaceae</taxon>
        <taxon>Gallaecimonas</taxon>
    </lineage>
</organism>
<evidence type="ECO:0000313" key="1">
    <source>
        <dbReference type="EMBL" id="EKE78026.1"/>
    </source>
</evidence>
<accession>K2J4R9</accession>
<dbReference type="RefSeq" id="WP_008482352.1">
    <property type="nucleotide sequence ID" value="NZ_AMRI01000001.1"/>
</dbReference>
<dbReference type="STRING" id="745411.B3C1_01160"/>
<dbReference type="InterPro" id="IPR010352">
    <property type="entry name" value="DUF945"/>
</dbReference>
<protein>
    <recommendedName>
        <fullName evidence="3">DUF945 family protein</fullName>
    </recommendedName>
</protein>
<dbReference type="Proteomes" id="UP000006755">
    <property type="component" value="Unassembled WGS sequence"/>
</dbReference>
<name>K2J4R9_9GAMM</name>
<dbReference type="AlphaFoldDB" id="K2J4R9"/>
<evidence type="ECO:0008006" key="3">
    <source>
        <dbReference type="Google" id="ProtNLM"/>
    </source>
</evidence>
<gene>
    <name evidence="1" type="ORF">B3C1_01160</name>
</gene>
<evidence type="ECO:0000313" key="2">
    <source>
        <dbReference type="Proteomes" id="UP000006755"/>
    </source>
</evidence>
<sequence length="407" mass="44256">MKKALIGTALLAASALGTTLFLGQQVQGQYQQWLGELSQTRGLKAQSLGFDGGLFGASARTKVSLTDAALVQLLSEHGLPSSLVLEHHFQFWPWQVVGDTQPDWGGEGKHLKALFDDEAPLAIHSVHRLWGSASVEGRLGYLQWQDKALALRIFPLSFQFDGKASDWQRSLNWNGLEFKDGQGRLVLSGVKLDRQGQENQQGYQAQVGAITYSDGGFWGLTNLRLNGEAQANKGRLKRHSHWQADEVKYNAERFSGLGLDLTLDNLDERALDKTLGAALTMAVSGREDTAATDAFLDSLQGLLAKGGKLAFKQLHLGSDTGELAGEGYLALKAGKLDSLAQFMALADGKVELKVPKQLGGLEPIDADTLTVLSERGWVREEGNQILLRFQVAGQQLTLNQKPLLSAL</sequence>
<dbReference type="Pfam" id="PF06097">
    <property type="entry name" value="DUF945"/>
    <property type="match status" value="1"/>
</dbReference>
<reference evidence="1 2" key="1">
    <citation type="journal article" date="2012" name="J. Bacteriol.">
        <title>Genome Sequence of Gallaecimonas xiamenensis Type Strain 3-C-1.</title>
        <authorList>
            <person name="Lai Q."/>
            <person name="Wang L."/>
            <person name="Wang W."/>
            <person name="Shao Z."/>
        </authorList>
    </citation>
    <scope>NUCLEOTIDE SEQUENCE [LARGE SCALE GENOMIC DNA]</scope>
    <source>
        <strain evidence="1 2">3-C-1</strain>
    </source>
</reference>
<dbReference type="EMBL" id="AMRI01000001">
    <property type="protein sequence ID" value="EKE78026.1"/>
    <property type="molecule type" value="Genomic_DNA"/>
</dbReference>
<comment type="caution">
    <text evidence="1">The sequence shown here is derived from an EMBL/GenBank/DDBJ whole genome shotgun (WGS) entry which is preliminary data.</text>
</comment>
<proteinExistence type="predicted"/>
<keyword evidence="2" id="KW-1185">Reference proteome</keyword>